<organism evidence="2">
    <name type="scientific">uncultured Acetobacteraceae bacterium</name>
    <dbReference type="NCBI Taxonomy" id="169975"/>
    <lineage>
        <taxon>Bacteria</taxon>
        <taxon>Pseudomonadati</taxon>
        <taxon>Pseudomonadota</taxon>
        <taxon>Alphaproteobacteria</taxon>
        <taxon>Acetobacterales</taxon>
        <taxon>Acetobacteraceae</taxon>
        <taxon>environmental samples</taxon>
    </lineage>
</organism>
<feature type="non-terminal residue" evidence="2">
    <location>
        <position position="1"/>
    </location>
</feature>
<proteinExistence type="predicted"/>
<sequence>ELQFPDEVYESIQEYREERQASDS</sequence>
<feature type="compositionally biased region" description="Basic and acidic residues" evidence="1">
    <location>
        <begin position="13"/>
        <end position="24"/>
    </location>
</feature>
<evidence type="ECO:0000313" key="2">
    <source>
        <dbReference type="EMBL" id="CAA9214223.1"/>
    </source>
</evidence>
<name>A0A6J4H875_9PROT</name>
<dbReference type="AlphaFoldDB" id="A0A6J4H875"/>
<reference evidence="2" key="1">
    <citation type="submission" date="2020-02" db="EMBL/GenBank/DDBJ databases">
        <authorList>
            <person name="Meier V. D."/>
        </authorList>
    </citation>
    <scope>NUCLEOTIDE SEQUENCE</scope>
    <source>
        <strain evidence="2">AVDCRST_MAG04</strain>
    </source>
</reference>
<feature type="region of interest" description="Disordered" evidence="1">
    <location>
        <begin position="1"/>
        <end position="24"/>
    </location>
</feature>
<dbReference type="EMBL" id="CADCTL010000018">
    <property type="protein sequence ID" value="CAA9214223.1"/>
    <property type="molecule type" value="Genomic_DNA"/>
</dbReference>
<evidence type="ECO:0000256" key="1">
    <source>
        <dbReference type="SAM" id="MobiDB-lite"/>
    </source>
</evidence>
<accession>A0A6J4H875</accession>
<gene>
    <name evidence="2" type="ORF">AVDCRST_MAG04-262</name>
</gene>
<protein>
    <submittedName>
        <fullName evidence="2">Uncharacterized protein</fullName>
    </submittedName>
</protein>